<reference evidence="1" key="1">
    <citation type="journal article" date="2020" name="Stud. Mycol.">
        <title>101 Dothideomycetes genomes: a test case for predicting lifestyles and emergence of pathogens.</title>
        <authorList>
            <person name="Haridas S."/>
            <person name="Albert R."/>
            <person name="Binder M."/>
            <person name="Bloem J."/>
            <person name="Labutti K."/>
            <person name="Salamov A."/>
            <person name="Andreopoulos B."/>
            <person name="Baker S."/>
            <person name="Barry K."/>
            <person name="Bills G."/>
            <person name="Bluhm B."/>
            <person name="Cannon C."/>
            <person name="Castanera R."/>
            <person name="Culley D."/>
            <person name="Daum C."/>
            <person name="Ezra D."/>
            <person name="Gonzalez J."/>
            <person name="Henrissat B."/>
            <person name="Kuo A."/>
            <person name="Liang C."/>
            <person name="Lipzen A."/>
            <person name="Lutzoni F."/>
            <person name="Magnuson J."/>
            <person name="Mondo S."/>
            <person name="Nolan M."/>
            <person name="Ohm R."/>
            <person name="Pangilinan J."/>
            <person name="Park H.-J."/>
            <person name="Ramirez L."/>
            <person name="Alfaro M."/>
            <person name="Sun H."/>
            <person name="Tritt A."/>
            <person name="Yoshinaga Y."/>
            <person name="Zwiers L.-H."/>
            <person name="Turgeon B."/>
            <person name="Goodwin S."/>
            <person name="Spatafora J."/>
            <person name="Crous P."/>
            <person name="Grigoriev I."/>
        </authorList>
    </citation>
    <scope>NUCLEOTIDE SEQUENCE</scope>
    <source>
        <strain evidence="1">CBS 675.92</strain>
    </source>
</reference>
<name>A0A6A5UAK4_9PLEO</name>
<keyword evidence="2" id="KW-1185">Reference proteome</keyword>
<dbReference type="Gene3D" id="1.25.40.10">
    <property type="entry name" value="Tetratricopeptide repeat domain"/>
    <property type="match status" value="1"/>
</dbReference>
<gene>
    <name evidence="1" type="ORF">CC80DRAFT_197093</name>
</gene>
<sequence>MADQQVSGSEAQEIRIKAHFYLIRVLRNNGNHFAAIQRCQELIQLCIAINGFHSFSANRARYNLAVNHCEAGNLEAAVAAYDEARKCLGTVDFPSEGWVFAVFATNELAQLYEEEGNIDKAGKYYEEALVFFL</sequence>
<organism evidence="1 2">
    <name type="scientific">Byssothecium circinans</name>
    <dbReference type="NCBI Taxonomy" id="147558"/>
    <lineage>
        <taxon>Eukaryota</taxon>
        <taxon>Fungi</taxon>
        <taxon>Dikarya</taxon>
        <taxon>Ascomycota</taxon>
        <taxon>Pezizomycotina</taxon>
        <taxon>Dothideomycetes</taxon>
        <taxon>Pleosporomycetidae</taxon>
        <taxon>Pleosporales</taxon>
        <taxon>Massarineae</taxon>
        <taxon>Massarinaceae</taxon>
        <taxon>Byssothecium</taxon>
    </lineage>
</organism>
<dbReference type="InterPro" id="IPR011990">
    <property type="entry name" value="TPR-like_helical_dom_sf"/>
</dbReference>
<evidence type="ECO:0008006" key="3">
    <source>
        <dbReference type="Google" id="ProtNLM"/>
    </source>
</evidence>
<dbReference type="SUPFAM" id="SSF48452">
    <property type="entry name" value="TPR-like"/>
    <property type="match status" value="1"/>
</dbReference>
<evidence type="ECO:0000313" key="2">
    <source>
        <dbReference type="Proteomes" id="UP000800035"/>
    </source>
</evidence>
<evidence type="ECO:0000313" key="1">
    <source>
        <dbReference type="EMBL" id="KAF1961744.1"/>
    </source>
</evidence>
<dbReference type="AlphaFoldDB" id="A0A6A5UAK4"/>
<dbReference type="Proteomes" id="UP000800035">
    <property type="component" value="Unassembled WGS sequence"/>
</dbReference>
<accession>A0A6A5UAK4</accession>
<dbReference type="EMBL" id="ML976980">
    <property type="protein sequence ID" value="KAF1961744.1"/>
    <property type="molecule type" value="Genomic_DNA"/>
</dbReference>
<protein>
    <recommendedName>
        <fullName evidence="3">TPR-like protein</fullName>
    </recommendedName>
</protein>
<dbReference type="OrthoDB" id="5232826at2759"/>
<proteinExistence type="predicted"/>